<keyword evidence="3" id="KW-1185">Reference proteome</keyword>
<accession>A0AAI8VK34</accession>
<feature type="compositionally biased region" description="Basic and acidic residues" evidence="1">
    <location>
        <begin position="81"/>
        <end position="91"/>
    </location>
</feature>
<evidence type="ECO:0000313" key="3">
    <source>
        <dbReference type="Proteomes" id="UP001295740"/>
    </source>
</evidence>
<dbReference type="AlphaFoldDB" id="A0AAI8VK34"/>
<comment type="caution">
    <text evidence="2">The sequence shown here is derived from an EMBL/GenBank/DDBJ whole genome shotgun (WGS) entry which is preliminary data.</text>
</comment>
<organism evidence="2 3">
    <name type="scientific">Anthostomella pinea</name>
    <dbReference type="NCBI Taxonomy" id="933095"/>
    <lineage>
        <taxon>Eukaryota</taxon>
        <taxon>Fungi</taxon>
        <taxon>Dikarya</taxon>
        <taxon>Ascomycota</taxon>
        <taxon>Pezizomycotina</taxon>
        <taxon>Sordariomycetes</taxon>
        <taxon>Xylariomycetidae</taxon>
        <taxon>Xylariales</taxon>
        <taxon>Xylariaceae</taxon>
        <taxon>Anthostomella</taxon>
    </lineage>
</organism>
<dbReference type="Proteomes" id="UP001295740">
    <property type="component" value="Unassembled WGS sequence"/>
</dbReference>
<proteinExistence type="predicted"/>
<evidence type="ECO:0000313" key="2">
    <source>
        <dbReference type="EMBL" id="CAJ2506395.1"/>
    </source>
</evidence>
<feature type="region of interest" description="Disordered" evidence="1">
    <location>
        <begin position="81"/>
        <end position="114"/>
    </location>
</feature>
<sequence>MPYDGITATGERQLMRTENYADCHGTRLTTSSPGGGNGFGAQLDAPAYDHIGQIEVVPGSHKMCVELGEGGRILQKYYADRRDNFPPDHGKSTCSSPSMQRLADNRAAERASGTDYGAGVERYAFAAPFAKIEEQGTSVRVQEVS</sequence>
<dbReference type="EMBL" id="CAUWAG010000008">
    <property type="protein sequence ID" value="CAJ2506395.1"/>
    <property type="molecule type" value="Genomic_DNA"/>
</dbReference>
<evidence type="ECO:0000256" key="1">
    <source>
        <dbReference type="SAM" id="MobiDB-lite"/>
    </source>
</evidence>
<name>A0AAI8VK34_9PEZI</name>
<protein>
    <submittedName>
        <fullName evidence="2">Uu.00g005250.m01.CDS01</fullName>
    </submittedName>
</protein>
<reference evidence="2" key="1">
    <citation type="submission" date="2023-10" db="EMBL/GenBank/DDBJ databases">
        <authorList>
            <person name="Hackl T."/>
        </authorList>
    </citation>
    <scope>NUCLEOTIDE SEQUENCE</scope>
</reference>
<gene>
    <name evidence="2" type="ORF">KHLLAP_LOCUS6863</name>
</gene>